<evidence type="ECO:0000256" key="7">
    <source>
        <dbReference type="ARBA" id="ARBA00022763"/>
    </source>
</evidence>
<evidence type="ECO:0000313" key="15">
    <source>
        <dbReference type="EMBL" id="RKO65508.1"/>
    </source>
</evidence>
<dbReference type="PANTHER" id="PTHR32182">
    <property type="entry name" value="DNA REPLICATION AND REPAIR PROTEIN RECF"/>
    <property type="match status" value="1"/>
</dbReference>
<dbReference type="PANTHER" id="PTHR32182:SF0">
    <property type="entry name" value="DNA REPLICATION AND REPAIR PROTEIN RECF"/>
    <property type="match status" value="1"/>
</dbReference>
<dbReference type="Pfam" id="PF02463">
    <property type="entry name" value="SMC_N"/>
    <property type="match status" value="1"/>
</dbReference>
<evidence type="ECO:0000256" key="3">
    <source>
        <dbReference type="ARBA" id="ARBA00020170"/>
    </source>
</evidence>
<keyword evidence="4 12" id="KW-0963">Cytoplasm</keyword>
<dbReference type="GO" id="GO:0003697">
    <property type="term" value="F:single-stranded DNA binding"/>
    <property type="evidence" value="ECO:0007669"/>
    <property type="project" value="UniProtKB-UniRule"/>
</dbReference>
<evidence type="ECO:0000256" key="8">
    <source>
        <dbReference type="ARBA" id="ARBA00022840"/>
    </source>
</evidence>
<dbReference type="GO" id="GO:0005524">
    <property type="term" value="F:ATP binding"/>
    <property type="evidence" value="ECO:0007669"/>
    <property type="project" value="UniProtKB-UniRule"/>
</dbReference>
<sequence length="403" mass="45954">MRPCSGRRGRKITCPCCCRQNRLKNSGRNKPGRNQVHIEQIRLENFRGYARLHWQPDPLINVITGGNAQGKTNLLEAIFFGFTGHSFRTNRDREMIHWGSSYCRVEINFHSGQQENSTVILLSAEGKKQRKLNASTGRDMDPVLLPLVFTPDHLLMIKGSPAVRRRWLDQELGPLQPGYLACFRRYQQVLAQRNNLLQKIRVKQRNRQELEPWNQQLAAFGAKIIAWRCRLLAELSPIVREIYGQIGGRDEKAGLSYLSSLPLERTTGEAEICESFMGELSRRYDEEVARGQTLVGPHRDDLGTTINGQDVRRFGSQGQQRTMVLALKLAQLELGRRFAGDYPVILLDDVFSELDQYRRAQLVEHIRKKTQVFVTTSQSAGWDIAGLSGRVITVREHVLHEGG</sequence>
<organism evidence="15 16">
    <name type="scientific">Desulfofundulus salinus</name>
    <dbReference type="NCBI Taxonomy" id="2419843"/>
    <lineage>
        <taxon>Bacteria</taxon>
        <taxon>Bacillati</taxon>
        <taxon>Bacillota</taxon>
        <taxon>Clostridia</taxon>
        <taxon>Eubacteriales</taxon>
        <taxon>Peptococcaceae</taxon>
        <taxon>Desulfofundulus</taxon>
    </lineage>
</organism>
<keyword evidence="10 12" id="KW-0234">DNA repair</keyword>
<dbReference type="GO" id="GO:0006260">
    <property type="term" value="P:DNA replication"/>
    <property type="evidence" value="ECO:0007669"/>
    <property type="project" value="UniProtKB-UniRule"/>
</dbReference>
<accession>A0A494WQT7</accession>
<proteinExistence type="inferred from homology"/>
<dbReference type="InterPro" id="IPR027417">
    <property type="entry name" value="P-loop_NTPase"/>
</dbReference>
<dbReference type="InterPro" id="IPR003395">
    <property type="entry name" value="RecF/RecN/SMC_N"/>
</dbReference>
<name>A0A494WQT7_9FIRM</name>
<dbReference type="PROSITE" id="PS00618">
    <property type="entry name" value="RECF_2"/>
    <property type="match status" value="1"/>
</dbReference>
<dbReference type="Gene3D" id="1.20.1050.90">
    <property type="entry name" value="RecF/RecN/SMC, N-terminal domain"/>
    <property type="match status" value="1"/>
</dbReference>
<evidence type="ECO:0000259" key="14">
    <source>
        <dbReference type="Pfam" id="PF02463"/>
    </source>
</evidence>
<evidence type="ECO:0000313" key="16">
    <source>
        <dbReference type="Proteomes" id="UP000271256"/>
    </source>
</evidence>
<evidence type="ECO:0000256" key="12">
    <source>
        <dbReference type="HAMAP-Rule" id="MF_00365"/>
    </source>
</evidence>
<evidence type="ECO:0000256" key="11">
    <source>
        <dbReference type="ARBA" id="ARBA00023236"/>
    </source>
</evidence>
<keyword evidence="11 12" id="KW-0742">SOS response</keyword>
<dbReference type="Proteomes" id="UP000271256">
    <property type="component" value="Unassembled WGS sequence"/>
</dbReference>
<keyword evidence="9 12" id="KW-0238">DNA-binding</keyword>
<keyword evidence="7 12" id="KW-0227">DNA damage</keyword>
<comment type="caution">
    <text evidence="15">The sequence shown here is derived from an EMBL/GenBank/DDBJ whole genome shotgun (WGS) entry which is preliminary data.</text>
</comment>
<evidence type="ECO:0000256" key="2">
    <source>
        <dbReference type="ARBA" id="ARBA00008016"/>
    </source>
</evidence>
<dbReference type="InterPro" id="IPR001238">
    <property type="entry name" value="DNA-binding_RecF"/>
</dbReference>
<comment type="similarity">
    <text evidence="2 12 13">Belongs to the RecF family.</text>
</comment>
<dbReference type="Gene3D" id="3.40.50.300">
    <property type="entry name" value="P-loop containing nucleotide triphosphate hydrolases"/>
    <property type="match status" value="1"/>
</dbReference>
<dbReference type="GO" id="GO:0009432">
    <property type="term" value="P:SOS response"/>
    <property type="evidence" value="ECO:0007669"/>
    <property type="project" value="UniProtKB-UniRule"/>
</dbReference>
<dbReference type="EMBL" id="RBWE01000001">
    <property type="protein sequence ID" value="RKO65508.1"/>
    <property type="molecule type" value="Genomic_DNA"/>
</dbReference>
<evidence type="ECO:0000256" key="9">
    <source>
        <dbReference type="ARBA" id="ARBA00023125"/>
    </source>
</evidence>
<comment type="subcellular location">
    <subcellularLocation>
        <location evidence="1 12 13">Cytoplasm</location>
    </subcellularLocation>
</comment>
<dbReference type="InterPro" id="IPR042174">
    <property type="entry name" value="RecF_2"/>
</dbReference>
<protein>
    <recommendedName>
        <fullName evidence="3 12">DNA replication and repair protein RecF</fullName>
    </recommendedName>
</protein>
<gene>
    <name evidence="12 15" type="primary">recF</name>
    <name evidence="15" type="ORF">D7024_00025</name>
</gene>
<evidence type="ECO:0000256" key="10">
    <source>
        <dbReference type="ARBA" id="ARBA00023204"/>
    </source>
</evidence>
<feature type="binding site" evidence="12">
    <location>
        <begin position="65"/>
        <end position="72"/>
    </location>
    <ligand>
        <name>ATP</name>
        <dbReference type="ChEBI" id="CHEBI:30616"/>
    </ligand>
</feature>
<dbReference type="SUPFAM" id="SSF52540">
    <property type="entry name" value="P-loop containing nucleoside triphosphate hydrolases"/>
    <property type="match status" value="1"/>
</dbReference>
<evidence type="ECO:0000256" key="1">
    <source>
        <dbReference type="ARBA" id="ARBA00004496"/>
    </source>
</evidence>
<keyword evidence="8 12" id="KW-0067">ATP-binding</keyword>
<evidence type="ECO:0000256" key="6">
    <source>
        <dbReference type="ARBA" id="ARBA00022741"/>
    </source>
</evidence>
<dbReference type="GO" id="GO:0006302">
    <property type="term" value="P:double-strand break repair"/>
    <property type="evidence" value="ECO:0007669"/>
    <property type="project" value="TreeGrafter"/>
</dbReference>
<dbReference type="HAMAP" id="MF_00365">
    <property type="entry name" value="RecF"/>
    <property type="match status" value="1"/>
</dbReference>
<dbReference type="InterPro" id="IPR018078">
    <property type="entry name" value="DNA-binding_RecF_CS"/>
</dbReference>
<dbReference type="NCBIfam" id="TIGR00611">
    <property type="entry name" value="recf"/>
    <property type="match status" value="1"/>
</dbReference>
<comment type="function">
    <text evidence="12 13">The RecF protein is involved in DNA metabolism; it is required for DNA replication and normal SOS inducibility. RecF binds preferentially to single-stranded, linear DNA. It also seems to bind ATP.</text>
</comment>
<feature type="domain" description="RecF/RecN/SMC N-terminal" evidence="14">
    <location>
        <begin position="37"/>
        <end position="380"/>
    </location>
</feature>
<keyword evidence="5 12" id="KW-0235">DNA replication</keyword>
<dbReference type="GO" id="GO:0000731">
    <property type="term" value="P:DNA synthesis involved in DNA repair"/>
    <property type="evidence" value="ECO:0007669"/>
    <property type="project" value="TreeGrafter"/>
</dbReference>
<dbReference type="GO" id="GO:0005737">
    <property type="term" value="C:cytoplasm"/>
    <property type="evidence" value="ECO:0007669"/>
    <property type="project" value="UniProtKB-SubCell"/>
</dbReference>
<evidence type="ECO:0000256" key="5">
    <source>
        <dbReference type="ARBA" id="ARBA00022705"/>
    </source>
</evidence>
<keyword evidence="6 12" id="KW-0547">Nucleotide-binding</keyword>
<keyword evidence="16" id="KW-1185">Reference proteome</keyword>
<dbReference type="AlphaFoldDB" id="A0A494WQT7"/>
<reference evidence="15 16" key="1">
    <citation type="submission" date="2018-10" db="EMBL/GenBank/DDBJ databases">
        <authorList>
            <person name="Grouzdev D.S."/>
            <person name="Krutkina M.S."/>
            <person name="Tourova T.P."/>
            <person name="Nazina T.N."/>
        </authorList>
    </citation>
    <scope>NUCLEOTIDE SEQUENCE [LARGE SCALE GENOMIC DNA]</scope>
    <source>
        <strain evidence="15 16">435</strain>
    </source>
</reference>
<dbReference type="OrthoDB" id="9803889at2"/>
<evidence type="ECO:0000256" key="13">
    <source>
        <dbReference type="RuleBase" id="RU000578"/>
    </source>
</evidence>
<evidence type="ECO:0000256" key="4">
    <source>
        <dbReference type="ARBA" id="ARBA00022490"/>
    </source>
</evidence>